<dbReference type="GO" id="GO:0005576">
    <property type="term" value="C:extracellular region"/>
    <property type="evidence" value="ECO:0007669"/>
    <property type="project" value="UniProtKB-SubCell"/>
</dbReference>
<evidence type="ECO:0000256" key="9">
    <source>
        <dbReference type="ARBA" id="ARBA00023028"/>
    </source>
</evidence>
<evidence type="ECO:0000256" key="14">
    <source>
        <dbReference type="ARBA" id="ARBA00049715"/>
    </source>
</evidence>
<keyword evidence="3" id="KW-0268">Exocytosis</keyword>
<evidence type="ECO:0000313" key="18">
    <source>
        <dbReference type="Proteomes" id="UP000827092"/>
    </source>
</evidence>
<comment type="subunit">
    <text evidence="14">Homotetramer in membranes.</text>
</comment>
<evidence type="ECO:0000256" key="3">
    <source>
        <dbReference type="ARBA" id="ARBA00022483"/>
    </source>
</evidence>
<comment type="subcellular location">
    <subcellularLocation>
        <location evidence="2">Secreted</location>
    </subcellularLocation>
    <subcellularLocation>
        <location evidence="1">Target cell membrane</location>
    </subcellularLocation>
</comment>
<evidence type="ECO:0000256" key="8">
    <source>
        <dbReference type="ARBA" id="ARBA00022737"/>
    </source>
</evidence>
<feature type="repeat" description="ANK" evidence="16">
    <location>
        <begin position="178"/>
        <end position="210"/>
    </location>
</feature>
<dbReference type="PROSITE" id="PS50088">
    <property type="entry name" value="ANK_REPEAT"/>
    <property type="match status" value="5"/>
</dbReference>
<dbReference type="Pfam" id="PF12796">
    <property type="entry name" value="Ank_2"/>
    <property type="match status" value="3"/>
</dbReference>
<gene>
    <name evidence="17" type="ORF">JTE90_015276</name>
</gene>
<evidence type="ECO:0000256" key="6">
    <source>
        <dbReference type="ARBA" id="ARBA00022656"/>
    </source>
</evidence>
<keyword evidence="12" id="KW-1053">Target membrane</keyword>
<dbReference type="GO" id="GO:0006887">
    <property type="term" value="P:exocytosis"/>
    <property type="evidence" value="ECO:0007669"/>
    <property type="project" value="UniProtKB-KW"/>
</dbReference>
<evidence type="ECO:0000256" key="10">
    <source>
        <dbReference type="ARBA" id="ARBA00023043"/>
    </source>
</evidence>
<keyword evidence="18" id="KW-1185">Reference proteome</keyword>
<dbReference type="SUPFAM" id="SSF48403">
    <property type="entry name" value="Ankyrin repeat"/>
    <property type="match status" value="1"/>
</dbReference>
<keyword evidence="8" id="KW-0677">Repeat</keyword>
<keyword evidence="10 16" id="KW-0040">ANK repeat</keyword>
<dbReference type="AlphaFoldDB" id="A0AAV6UAP7"/>
<evidence type="ECO:0000313" key="17">
    <source>
        <dbReference type="EMBL" id="KAG8181632.1"/>
    </source>
</evidence>
<dbReference type="GO" id="GO:0090729">
    <property type="term" value="F:toxin activity"/>
    <property type="evidence" value="ECO:0007669"/>
    <property type="project" value="UniProtKB-KW"/>
</dbReference>
<feature type="repeat" description="ANK" evidence="16">
    <location>
        <begin position="77"/>
        <end position="109"/>
    </location>
</feature>
<evidence type="ECO:0000256" key="5">
    <source>
        <dbReference type="ARBA" id="ARBA00022537"/>
    </source>
</evidence>
<keyword evidence="5" id="KW-1052">Target cell membrane</keyword>
<accession>A0AAV6UAP7</accession>
<feature type="repeat" description="ANK" evidence="16">
    <location>
        <begin position="44"/>
        <end position="76"/>
    </location>
</feature>
<dbReference type="SMART" id="SM00248">
    <property type="entry name" value="ANK"/>
    <property type="match status" value="7"/>
</dbReference>
<comment type="caution">
    <text evidence="17">The sequence shown here is derived from an EMBL/GenBank/DDBJ whole genome shotgun (WGS) entry which is preliminary data.</text>
</comment>
<feature type="repeat" description="ANK" evidence="16">
    <location>
        <begin position="245"/>
        <end position="277"/>
    </location>
</feature>
<keyword evidence="4" id="KW-0964">Secreted</keyword>
<dbReference type="PANTHER" id="PTHR24198:SF165">
    <property type="entry name" value="ANKYRIN REPEAT-CONTAINING PROTEIN-RELATED"/>
    <property type="match status" value="1"/>
</dbReference>
<evidence type="ECO:0000256" key="15">
    <source>
        <dbReference type="ARBA" id="ARBA00049811"/>
    </source>
</evidence>
<evidence type="ECO:0000256" key="7">
    <source>
        <dbReference type="ARBA" id="ARBA00022699"/>
    </source>
</evidence>
<keyword evidence="6" id="KW-0800">Toxin</keyword>
<evidence type="ECO:0000256" key="1">
    <source>
        <dbReference type="ARBA" id="ARBA00004175"/>
    </source>
</evidence>
<dbReference type="InterPro" id="IPR002110">
    <property type="entry name" value="Ankyrin_rpt"/>
</dbReference>
<name>A0AAV6UAP7_9ARAC</name>
<keyword evidence="7" id="KW-0528">Neurotoxin</keyword>
<comment type="similarity">
    <text evidence="13">Belongs to the cationic peptide 01 (latrotoxin) family. 03 (alpha-latrotoxin) subfamily.</text>
</comment>
<dbReference type="PRINTS" id="PR01415">
    <property type="entry name" value="ANKYRIN"/>
</dbReference>
<feature type="repeat" description="ANK" evidence="16">
    <location>
        <begin position="110"/>
        <end position="142"/>
    </location>
</feature>
<organism evidence="17 18">
    <name type="scientific">Oedothorax gibbosus</name>
    <dbReference type="NCBI Taxonomy" id="931172"/>
    <lineage>
        <taxon>Eukaryota</taxon>
        <taxon>Metazoa</taxon>
        <taxon>Ecdysozoa</taxon>
        <taxon>Arthropoda</taxon>
        <taxon>Chelicerata</taxon>
        <taxon>Arachnida</taxon>
        <taxon>Araneae</taxon>
        <taxon>Araneomorphae</taxon>
        <taxon>Entelegynae</taxon>
        <taxon>Araneoidea</taxon>
        <taxon>Linyphiidae</taxon>
        <taxon>Erigoninae</taxon>
        <taxon>Oedothorax</taxon>
    </lineage>
</organism>
<dbReference type="PROSITE" id="PS50297">
    <property type="entry name" value="ANK_REP_REGION"/>
    <property type="match status" value="4"/>
</dbReference>
<evidence type="ECO:0000256" key="12">
    <source>
        <dbReference type="ARBA" id="ARBA00023298"/>
    </source>
</evidence>
<keyword evidence="11" id="KW-0472">Membrane</keyword>
<evidence type="ECO:0000256" key="13">
    <source>
        <dbReference type="ARBA" id="ARBA00049657"/>
    </source>
</evidence>
<dbReference type="GO" id="GO:0044218">
    <property type="term" value="C:other organism cell membrane"/>
    <property type="evidence" value="ECO:0007669"/>
    <property type="project" value="UniProtKB-KW"/>
</dbReference>
<dbReference type="PANTHER" id="PTHR24198">
    <property type="entry name" value="ANKYRIN REPEAT AND PROTEIN KINASE DOMAIN-CONTAINING PROTEIN"/>
    <property type="match status" value="1"/>
</dbReference>
<evidence type="ECO:0000256" key="2">
    <source>
        <dbReference type="ARBA" id="ARBA00004613"/>
    </source>
</evidence>
<protein>
    <recommendedName>
        <fullName evidence="15">Alpha-latrotoxin</fullName>
    </recommendedName>
</protein>
<dbReference type="Gene3D" id="1.25.40.20">
    <property type="entry name" value="Ankyrin repeat-containing domain"/>
    <property type="match status" value="1"/>
</dbReference>
<evidence type="ECO:0000256" key="16">
    <source>
        <dbReference type="PROSITE-ProRule" id="PRU00023"/>
    </source>
</evidence>
<keyword evidence="9" id="KW-0638">Presynaptic neurotoxin</keyword>
<evidence type="ECO:0000256" key="11">
    <source>
        <dbReference type="ARBA" id="ARBA00023136"/>
    </source>
</evidence>
<proteinExistence type="inferred from homology"/>
<dbReference type="GO" id="GO:0044231">
    <property type="term" value="C:host cell presynaptic membrane"/>
    <property type="evidence" value="ECO:0007669"/>
    <property type="project" value="UniProtKB-KW"/>
</dbReference>
<reference evidence="17 18" key="1">
    <citation type="journal article" date="2022" name="Nat. Ecol. Evol.">
        <title>A masculinizing supergene underlies an exaggerated male reproductive morph in a spider.</title>
        <authorList>
            <person name="Hendrickx F."/>
            <person name="De Corte Z."/>
            <person name="Sonet G."/>
            <person name="Van Belleghem S.M."/>
            <person name="Kostlbacher S."/>
            <person name="Vangestel C."/>
        </authorList>
    </citation>
    <scope>NUCLEOTIDE SEQUENCE [LARGE SCALE GENOMIC DNA]</scope>
    <source>
        <strain evidence="17">W744_W776</strain>
    </source>
</reference>
<dbReference type="EMBL" id="JAFNEN010000504">
    <property type="protein sequence ID" value="KAG8181632.1"/>
    <property type="molecule type" value="Genomic_DNA"/>
</dbReference>
<evidence type="ECO:0000256" key="4">
    <source>
        <dbReference type="ARBA" id="ARBA00022525"/>
    </source>
</evidence>
<dbReference type="Proteomes" id="UP000827092">
    <property type="component" value="Unassembled WGS sequence"/>
</dbReference>
<sequence length="401" mass="45216">MGVGTSWSRHEERPIADKFPIPDFRTGAGTSWFRIATYEERPIADKFPMHLAARNGDQESLKCFLDAGISPDNPDGEGYTPLHYAAMYGRYEAAECLVRSGCDLNVGNRDKRTPVLLATRSRHRDVVELLVRSGADVERCSNADAWTVLHYASYKGWLEVVRIIASNKSCDLDVKTSDGDTALLMAARIRNEEIIRLLIKSGANTSFSGNEQWTLLHYASYENWTDIVQMILEKKESNVEAKDMYGNTPLHMACYKQHIDVVRLLVKAGANVNAVNNSNETTFNSVRKFVPNLDAIKLLIEHGACLNATDYMDIDSNPILKQQVLGDVGLCAQAVVNRFNNESLPALYRLPGFDKKLPRMKTLQINERIYRGKKLIFFINFTKENSDSEVHIVEKCFKLSI</sequence>
<dbReference type="InterPro" id="IPR036770">
    <property type="entry name" value="Ankyrin_rpt-contain_sf"/>
</dbReference>